<feature type="domain" description="Repulsive guidance molecule C-terminal" evidence="11">
    <location>
        <begin position="190"/>
        <end position="297"/>
    </location>
</feature>
<keyword evidence="8" id="KW-0325">Glycoprotein</keyword>
<evidence type="ECO:0000256" key="5">
    <source>
        <dbReference type="ARBA" id="ARBA00022729"/>
    </source>
</evidence>
<dbReference type="GO" id="GO:0005886">
    <property type="term" value="C:plasma membrane"/>
    <property type="evidence" value="ECO:0007669"/>
    <property type="project" value="UniProtKB-SubCell"/>
</dbReference>
<name>A0A9Q1I0J5_CONCO</name>
<dbReference type="Pfam" id="PF06534">
    <property type="entry name" value="RGM_C"/>
    <property type="match status" value="2"/>
</dbReference>
<evidence type="ECO:0000259" key="12">
    <source>
        <dbReference type="Pfam" id="PF06535"/>
    </source>
</evidence>
<dbReference type="InterPro" id="IPR040287">
    <property type="entry name" value="RGM"/>
</dbReference>
<evidence type="ECO:0000256" key="4">
    <source>
        <dbReference type="ARBA" id="ARBA00022622"/>
    </source>
</evidence>
<feature type="domain" description="Repulsive guidance molecule N-terminal" evidence="12">
    <location>
        <begin position="30"/>
        <end position="78"/>
    </location>
</feature>
<reference evidence="13" key="1">
    <citation type="journal article" date="2023" name="Science">
        <title>Genome structures resolve the early diversification of teleost fishes.</title>
        <authorList>
            <person name="Parey E."/>
            <person name="Louis A."/>
            <person name="Montfort J."/>
            <person name="Bouchez O."/>
            <person name="Roques C."/>
            <person name="Iampietro C."/>
            <person name="Lluch J."/>
            <person name="Castinel A."/>
            <person name="Donnadieu C."/>
            <person name="Desvignes T."/>
            <person name="Floi Bucao C."/>
            <person name="Jouanno E."/>
            <person name="Wen M."/>
            <person name="Mejri S."/>
            <person name="Dirks R."/>
            <person name="Jansen H."/>
            <person name="Henkel C."/>
            <person name="Chen W.J."/>
            <person name="Zahm M."/>
            <person name="Cabau C."/>
            <person name="Klopp C."/>
            <person name="Thompson A.W."/>
            <person name="Robinson-Rechavi M."/>
            <person name="Braasch I."/>
            <person name="Lecointre G."/>
            <person name="Bobe J."/>
            <person name="Postlethwait J.H."/>
            <person name="Berthelot C."/>
            <person name="Roest Crollius H."/>
            <person name="Guiguen Y."/>
        </authorList>
    </citation>
    <scope>NUCLEOTIDE SEQUENCE</scope>
    <source>
        <strain evidence="13">Concon-B</strain>
    </source>
</reference>
<keyword evidence="3" id="KW-1003">Cell membrane</keyword>
<evidence type="ECO:0000256" key="1">
    <source>
        <dbReference type="ARBA" id="ARBA00004609"/>
    </source>
</evidence>
<keyword evidence="4" id="KW-0336">GPI-anchor</keyword>
<feature type="compositionally biased region" description="Pro residues" evidence="10">
    <location>
        <begin position="318"/>
        <end position="327"/>
    </location>
</feature>
<sequence>MQWAGQGCAQRSAWSAASSAVTRSSWPPRRPRGGPQYCAALRGFSVCTRRTARGCRGDLVYHSAVFRIKELLAQHNCSSEGPTAAPRGPSAPPRPCDYESGAPGPVRYVHCGLFGDPHLRTFGGELQTCRAEGAWPLLDNRYLSVQVTNVPVAPGSAATATSQVTLIFKASAGCSEARVYQASAEDLPAVVRRAGRYLGLAVRMPEAALGSSQDEGGLQLCLHGCPLSERVETPPPAPAPPHSPARTAEWASARCREALQVEDGYLRACVFDLLTTGDAQFTQAAQGALEDLQALPPTRLEHASPGAPHLHDTGGARPPLPAQPPHPAAAAAADATLSDATERLSISAVPLRVLQLGVTMLFVMLKHSMVSPEH</sequence>
<protein>
    <recommendedName>
        <fullName evidence="15">Repulsive guidance molecule A</fullName>
    </recommendedName>
</protein>
<organism evidence="13 14">
    <name type="scientific">Conger conger</name>
    <name type="common">Conger eel</name>
    <name type="synonym">Muraena conger</name>
    <dbReference type="NCBI Taxonomy" id="82655"/>
    <lineage>
        <taxon>Eukaryota</taxon>
        <taxon>Metazoa</taxon>
        <taxon>Chordata</taxon>
        <taxon>Craniata</taxon>
        <taxon>Vertebrata</taxon>
        <taxon>Euteleostomi</taxon>
        <taxon>Actinopterygii</taxon>
        <taxon>Neopterygii</taxon>
        <taxon>Teleostei</taxon>
        <taxon>Anguilliformes</taxon>
        <taxon>Congridae</taxon>
        <taxon>Conger</taxon>
    </lineage>
</organism>
<feature type="domain" description="Repulsive guidance molecule C-terminal" evidence="11">
    <location>
        <begin position="108"/>
        <end position="189"/>
    </location>
</feature>
<feature type="region of interest" description="Disordered" evidence="10">
    <location>
        <begin position="299"/>
        <end position="328"/>
    </location>
</feature>
<evidence type="ECO:0000256" key="9">
    <source>
        <dbReference type="ARBA" id="ARBA00023288"/>
    </source>
</evidence>
<evidence type="ECO:0000256" key="7">
    <source>
        <dbReference type="ARBA" id="ARBA00023136"/>
    </source>
</evidence>
<dbReference type="PANTHER" id="PTHR31428:SF7">
    <property type="entry name" value="RGM DOMAIN FAMILY ISOFORM X1"/>
    <property type="match status" value="1"/>
</dbReference>
<keyword evidence="7" id="KW-0472">Membrane</keyword>
<evidence type="ECO:0000256" key="2">
    <source>
        <dbReference type="ARBA" id="ARBA00005321"/>
    </source>
</evidence>
<accession>A0A9Q1I0J5</accession>
<dbReference type="Proteomes" id="UP001152803">
    <property type="component" value="Unassembled WGS sequence"/>
</dbReference>
<evidence type="ECO:0000256" key="8">
    <source>
        <dbReference type="ARBA" id="ARBA00023180"/>
    </source>
</evidence>
<dbReference type="InterPro" id="IPR010536">
    <property type="entry name" value="RGM_N"/>
</dbReference>
<evidence type="ECO:0000313" key="13">
    <source>
        <dbReference type="EMBL" id="KAJ8274085.1"/>
    </source>
</evidence>
<evidence type="ECO:0008006" key="15">
    <source>
        <dbReference type="Google" id="ProtNLM"/>
    </source>
</evidence>
<evidence type="ECO:0000259" key="11">
    <source>
        <dbReference type="Pfam" id="PF06534"/>
    </source>
</evidence>
<proteinExistence type="inferred from homology"/>
<keyword evidence="14" id="KW-1185">Reference proteome</keyword>
<dbReference type="GO" id="GO:0030509">
    <property type="term" value="P:BMP signaling pathway"/>
    <property type="evidence" value="ECO:0007669"/>
    <property type="project" value="TreeGrafter"/>
</dbReference>
<dbReference type="Gene3D" id="3.40.1000.10">
    <property type="entry name" value="Mog1/PsbP, alpha/beta/alpha sandwich"/>
    <property type="match status" value="2"/>
</dbReference>
<dbReference type="GO" id="GO:0015026">
    <property type="term" value="F:coreceptor activity"/>
    <property type="evidence" value="ECO:0007669"/>
    <property type="project" value="TreeGrafter"/>
</dbReference>
<evidence type="ECO:0000256" key="6">
    <source>
        <dbReference type="ARBA" id="ARBA00022813"/>
    </source>
</evidence>
<dbReference type="GO" id="GO:0098552">
    <property type="term" value="C:side of membrane"/>
    <property type="evidence" value="ECO:0007669"/>
    <property type="project" value="UniProtKB-KW"/>
</dbReference>
<keyword evidence="5" id="KW-0732">Signal</keyword>
<gene>
    <name evidence="13" type="ORF">COCON_G00087100</name>
</gene>
<comment type="subcellular location">
    <subcellularLocation>
        <location evidence="1">Cell membrane</location>
        <topology evidence="1">Lipid-anchor</topology>
        <topology evidence="1">GPI-anchor</topology>
    </subcellularLocation>
</comment>
<comment type="similarity">
    <text evidence="2">Belongs to the repulsive guidance molecule (RGM) family.</text>
</comment>
<evidence type="ECO:0000313" key="14">
    <source>
        <dbReference type="Proteomes" id="UP001152803"/>
    </source>
</evidence>
<comment type="caution">
    <text evidence="13">The sequence shown here is derived from an EMBL/GenBank/DDBJ whole genome shotgun (WGS) entry which is preliminary data.</text>
</comment>
<dbReference type="EMBL" id="JAFJMO010000006">
    <property type="protein sequence ID" value="KAJ8274085.1"/>
    <property type="molecule type" value="Genomic_DNA"/>
</dbReference>
<keyword evidence="9" id="KW-0449">Lipoprotein</keyword>
<dbReference type="PANTHER" id="PTHR31428">
    <property type="entry name" value="RGM DOMAIN FAMILY MEMBER DRAG-1"/>
    <property type="match status" value="1"/>
</dbReference>
<evidence type="ECO:0000256" key="10">
    <source>
        <dbReference type="SAM" id="MobiDB-lite"/>
    </source>
</evidence>
<dbReference type="OrthoDB" id="10013795at2759"/>
<evidence type="ECO:0000256" key="3">
    <source>
        <dbReference type="ARBA" id="ARBA00022475"/>
    </source>
</evidence>
<dbReference type="AlphaFoldDB" id="A0A9Q1I0J5"/>
<keyword evidence="6" id="KW-0068">Autocatalytic cleavage</keyword>
<dbReference type="Pfam" id="PF06535">
    <property type="entry name" value="RGM_N"/>
    <property type="match status" value="1"/>
</dbReference>
<dbReference type="InterPro" id="IPR009496">
    <property type="entry name" value="RGM_C"/>
</dbReference>